<evidence type="ECO:0000256" key="5">
    <source>
        <dbReference type="ARBA" id="ARBA00033748"/>
    </source>
</evidence>
<evidence type="ECO:0000256" key="1">
    <source>
        <dbReference type="ARBA" id="ARBA00022630"/>
    </source>
</evidence>
<dbReference type="EC" id="1.-.-.-" evidence="7"/>
<dbReference type="PIRSF" id="PIRSF000337">
    <property type="entry name" value="NTA_MOA"/>
    <property type="match status" value="1"/>
</dbReference>
<evidence type="ECO:0000259" key="6">
    <source>
        <dbReference type="Pfam" id="PF00296"/>
    </source>
</evidence>
<feature type="domain" description="Luciferase-like" evidence="6">
    <location>
        <begin position="30"/>
        <end position="386"/>
    </location>
</feature>
<reference evidence="7 8" key="1">
    <citation type="journal article" date="2019" name="Int. J. Syst. Evol. Microbiol.">
        <title>The Global Catalogue of Microorganisms (GCM) 10K type strain sequencing project: providing services to taxonomists for standard genome sequencing and annotation.</title>
        <authorList>
            <consortium name="The Broad Institute Genomics Platform"/>
            <consortium name="The Broad Institute Genome Sequencing Center for Infectious Disease"/>
            <person name="Wu L."/>
            <person name="Ma J."/>
        </authorList>
    </citation>
    <scope>NUCLEOTIDE SEQUENCE [LARGE SCALE GENOMIC DNA]</scope>
    <source>
        <strain evidence="7 8">CGMCC 1.16026</strain>
    </source>
</reference>
<keyword evidence="4" id="KW-0503">Monooxygenase</keyword>
<evidence type="ECO:0000256" key="2">
    <source>
        <dbReference type="ARBA" id="ARBA00022643"/>
    </source>
</evidence>
<keyword evidence="8" id="KW-1185">Reference proteome</keyword>
<evidence type="ECO:0000256" key="3">
    <source>
        <dbReference type="ARBA" id="ARBA00023002"/>
    </source>
</evidence>
<dbReference type="NCBIfam" id="TIGR03860">
    <property type="entry name" value="FMN_nitrolo"/>
    <property type="match status" value="1"/>
</dbReference>
<dbReference type="Proteomes" id="UP001596145">
    <property type="component" value="Unassembled WGS sequence"/>
</dbReference>
<dbReference type="InterPro" id="IPR036661">
    <property type="entry name" value="Luciferase-like_sf"/>
</dbReference>
<evidence type="ECO:0000313" key="8">
    <source>
        <dbReference type="Proteomes" id="UP001596145"/>
    </source>
</evidence>
<evidence type="ECO:0000313" key="7">
    <source>
        <dbReference type="EMBL" id="MFC5134291.1"/>
    </source>
</evidence>
<gene>
    <name evidence="7" type="ORF">ACFPJA_06100</name>
</gene>
<dbReference type="InterPro" id="IPR051260">
    <property type="entry name" value="Diverse_substr_monoxygenases"/>
</dbReference>
<comment type="similarity">
    <text evidence="5">Belongs to the NtaA/SnaA/DszA monooxygenase family.</text>
</comment>
<comment type="caution">
    <text evidence="7">The sequence shown here is derived from an EMBL/GenBank/DDBJ whole genome shotgun (WGS) entry which is preliminary data.</text>
</comment>
<dbReference type="Pfam" id="PF00296">
    <property type="entry name" value="Bac_luciferase"/>
    <property type="match status" value="1"/>
</dbReference>
<protein>
    <submittedName>
        <fullName evidence="7">LLM class flavin-dependent oxidoreductase</fullName>
        <ecNumber evidence="7">1.-.-.-</ecNumber>
    </submittedName>
</protein>
<proteinExistence type="inferred from homology"/>
<dbReference type="InterPro" id="IPR011251">
    <property type="entry name" value="Luciferase-like_dom"/>
</dbReference>
<dbReference type="SUPFAM" id="SSF51679">
    <property type="entry name" value="Bacterial luciferase-like"/>
    <property type="match status" value="1"/>
</dbReference>
<dbReference type="PANTHER" id="PTHR30011:SF16">
    <property type="entry name" value="C2H2 FINGER DOMAIN TRANSCRIPTION FACTOR (EUROFUNG)-RELATED"/>
    <property type="match status" value="1"/>
</dbReference>
<accession>A0ABD5QQC6</accession>
<keyword evidence="3 7" id="KW-0560">Oxidoreductase</keyword>
<keyword evidence="1" id="KW-0285">Flavoprotein</keyword>
<evidence type="ECO:0000256" key="4">
    <source>
        <dbReference type="ARBA" id="ARBA00023033"/>
    </source>
</evidence>
<organism evidence="7 8">
    <name type="scientific">Halorubrum glutamatedens</name>
    <dbReference type="NCBI Taxonomy" id="2707018"/>
    <lineage>
        <taxon>Archaea</taxon>
        <taxon>Methanobacteriati</taxon>
        <taxon>Methanobacteriota</taxon>
        <taxon>Stenosarchaea group</taxon>
        <taxon>Halobacteria</taxon>
        <taxon>Halobacteriales</taxon>
        <taxon>Haloferacaceae</taxon>
        <taxon>Halorubrum</taxon>
    </lineage>
</organism>
<dbReference type="AlphaFoldDB" id="A0ABD5QQC6"/>
<keyword evidence="2" id="KW-0288">FMN</keyword>
<name>A0ABD5QQC6_9EURY</name>
<sequence length="457" mass="50955">MSDRLHLNLFTMTSVEHVSPGSWRYPGDRSAEYTDAEYWTEVARTAERGGFDAVFFADVRGVYDVYGDDRETAVERAVQTPASDPQLVVPAMAAATDDLGFAVTRSTTYTHPYQLAREFSTLDHLTDGRVAINVVTSYLESAAENLGLDERMEKGERYDRADEFLDVCYALWEDSWTDDAVERDRESGRYTDPEKVRAIDHEGEHFSVPGPHGCEPSPQRTPVVYQAGSSDRGREFAAANAEAVFASQPTEEGVREYIEDVKARAAEYGRDPDSLRFFIGVVPIVGETEAAAEQKHERYREHVDVEATLALLSGFLDMDLSELDPDRKVEHIETDAIQGTMNAFTRSQPDREWTVREVAEFCGLGTTSPTIVGTPEQVADELEYWHGEVGVHGFNVKEVVRPDSLVDFVDLVVPELRERGLLAPADADPPGDTLRERLLGEGQSRLRADHPARSSSE</sequence>
<dbReference type="EMBL" id="JBHSKV010000008">
    <property type="protein sequence ID" value="MFC5134291.1"/>
    <property type="molecule type" value="Genomic_DNA"/>
</dbReference>
<dbReference type="InterPro" id="IPR016215">
    <property type="entry name" value="NTA_MOA"/>
</dbReference>
<dbReference type="Gene3D" id="3.20.20.30">
    <property type="entry name" value="Luciferase-like domain"/>
    <property type="match status" value="1"/>
</dbReference>
<dbReference type="GO" id="GO:0004497">
    <property type="term" value="F:monooxygenase activity"/>
    <property type="evidence" value="ECO:0007669"/>
    <property type="project" value="UniProtKB-KW"/>
</dbReference>
<dbReference type="PANTHER" id="PTHR30011">
    <property type="entry name" value="ALKANESULFONATE MONOOXYGENASE-RELATED"/>
    <property type="match status" value="1"/>
</dbReference>
<dbReference type="RefSeq" id="WP_122105396.1">
    <property type="nucleotide sequence ID" value="NZ_JBHSKV010000008.1"/>
</dbReference>